<dbReference type="AlphaFoldDB" id="A0A8B2NM33"/>
<dbReference type="Proteomes" id="UP000249590">
    <property type="component" value="Unassembled WGS sequence"/>
</dbReference>
<proteinExistence type="inferred from homology"/>
<evidence type="ECO:0000256" key="2">
    <source>
        <dbReference type="ARBA" id="ARBA00008954"/>
    </source>
</evidence>
<dbReference type="GO" id="GO:0008483">
    <property type="term" value="F:transaminase activity"/>
    <property type="evidence" value="ECO:0007669"/>
    <property type="project" value="UniProtKB-KW"/>
</dbReference>
<dbReference type="PANTHER" id="PTHR45688">
    <property type="match status" value="1"/>
</dbReference>
<keyword evidence="5" id="KW-0808">Transferase</keyword>
<evidence type="ECO:0000313" key="6">
    <source>
        <dbReference type="Proteomes" id="UP000249590"/>
    </source>
</evidence>
<dbReference type="PROSITE" id="PS00600">
    <property type="entry name" value="AA_TRANSFER_CLASS_3"/>
    <property type="match status" value="1"/>
</dbReference>
<comment type="caution">
    <text evidence="5">The sequence shown here is derived from an EMBL/GenBank/DDBJ whole genome shotgun (WGS) entry which is preliminary data.</text>
</comment>
<protein>
    <submittedName>
        <fullName evidence="5">Aspartate aminotransferase family protein</fullName>
    </submittedName>
</protein>
<accession>A0A8B2NM33</accession>
<dbReference type="InterPro" id="IPR015424">
    <property type="entry name" value="PyrdxlP-dep_Trfase"/>
</dbReference>
<organism evidence="5 6">
    <name type="scientific">Acuticoccus sediminis</name>
    <dbReference type="NCBI Taxonomy" id="2184697"/>
    <lineage>
        <taxon>Bacteria</taxon>
        <taxon>Pseudomonadati</taxon>
        <taxon>Pseudomonadota</taxon>
        <taxon>Alphaproteobacteria</taxon>
        <taxon>Hyphomicrobiales</taxon>
        <taxon>Amorphaceae</taxon>
        <taxon>Acuticoccus</taxon>
    </lineage>
</organism>
<evidence type="ECO:0000256" key="1">
    <source>
        <dbReference type="ARBA" id="ARBA00001933"/>
    </source>
</evidence>
<evidence type="ECO:0000313" key="5">
    <source>
        <dbReference type="EMBL" id="RAH97424.1"/>
    </source>
</evidence>
<comment type="similarity">
    <text evidence="2 4">Belongs to the class-III pyridoxal-phosphate-dependent aminotransferase family.</text>
</comment>
<dbReference type="PIRSF" id="PIRSF000521">
    <property type="entry name" value="Transaminase_4ab_Lys_Orn"/>
    <property type="match status" value="1"/>
</dbReference>
<evidence type="ECO:0000256" key="4">
    <source>
        <dbReference type="RuleBase" id="RU003560"/>
    </source>
</evidence>
<dbReference type="SUPFAM" id="SSF53383">
    <property type="entry name" value="PLP-dependent transferases"/>
    <property type="match status" value="1"/>
</dbReference>
<keyword evidence="3 4" id="KW-0663">Pyridoxal phosphate</keyword>
<dbReference type="InterPro" id="IPR015421">
    <property type="entry name" value="PyrdxlP-dep_Trfase_major"/>
</dbReference>
<dbReference type="EMBL" id="QHHQ01000009">
    <property type="protein sequence ID" value="RAH97424.1"/>
    <property type="molecule type" value="Genomic_DNA"/>
</dbReference>
<dbReference type="InterPro" id="IPR005814">
    <property type="entry name" value="Aminotrans_3"/>
</dbReference>
<dbReference type="Gene3D" id="3.40.640.10">
    <property type="entry name" value="Type I PLP-dependent aspartate aminotransferase-like (Major domain)"/>
    <property type="match status" value="1"/>
</dbReference>
<dbReference type="PANTHER" id="PTHR45688:SF13">
    <property type="entry name" value="ALANINE--GLYOXYLATE AMINOTRANSFERASE 2-LIKE"/>
    <property type="match status" value="1"/>
</dbReference>
<dbReference type="CDD" id="cd00610">
    <property type="entry name" value="OAT_like"/>
    <property type="match status" value="1"/>
</dbReference>
<dbReference type="OrthoDB" id="9801834at2"/>
<sequence>MPNADVPSDDVTLGPESAALLERRERLPGGASRLSYERPFRPVRGQGCILYDAAGNGHLDACNSVASVGHCHPRVVGALARQAGAPDTHTGDLGGEVVDYAERLLTTLPAAIDRAVFTCTGSEANDLAVRIARHATGGTGVVVTETACHGTTADVAAFSPSLGPGVPLGADVRTVPAPVGGDADAFAAAVRAAFADLARNGVRPAAFICDTIFASDGVCADPPGFLAAAVDAAREAGAVFIADEVQAGLGRTGAGMWGFSRHRVVPDLVTAGKSMGNGHPVAALFGRHGPVDAFGQSARDFDTFGGNPVSCAVGLAVLGVIEDEGLIENAKTTSERLRLDLAELAGEHAAIGEIRGAGLFIGIDIVGEAGADAAGAARIVNGLREKRVLIGATGPKANVLKIRPPLVFGPREADFLIEMLDDVLSRH</sequence>
<dbReference type="Gene3D" id="3.90.1150.10">
    <property type="entry name" value="Aspartate Aminotransferase, domain 1"/>
    <property type="match status" value="1"/>
</dbReference>
<dbReference type="Pfam" id="PF00202">
    <property type="entry name" value="Aminotran_3"/>
    <property type="match status" value="1"/>
</dbReference>
<name>A0A8B2NM33_9HYPH</name>
<comment type="cofactor">
    <cofactor evidence="1">
        <name>pyridoxal 5'-phosphate</name>
        <dbReference type="ChEBI" id="CHEBI:597326"/>
    </cofactor>
</comment>
<dbReference type="InterPro" id="IPR049704">
    <property type="entry name" value="Aminotrans_3_PPA_site"/>
</dbReference>
<keyword evidence="5" id="KW-0032">Aminotransferase</keyword>
<keyword evidence="6" id="KW-1185">Reference proteome</keyword>
<reference evidence="5 6" key="1">
    <citation type="submission" date="2018-05" db="EMBL/GenBank/DDBJ databases">
        <title>Acuticoccus sediminis sp. nov., isolated from deep-sea sediment of Indian Ocean.</title>
        <authorList>
            <person name="Liu X."/>
            <person name="Lai Q."/>
            <person name="Du Y."/>
            <person name="Sun F."/>
            <person name="Zhang X."/>
            <person name="Wang S."/>
            <person name="Shao Z."/>
        </authorList>
    </citation>
    <scope>NUCLEOTIDE SEQUENCE [LARGE SCALE GENOMIC DNA]</scope>
    <source>
        <strain evidence="5 6">PTG4-2</strain>
    </source>
</reference>
<evidence type="ECO:0000256" key="3">
    <source>
        <dbReference type="ARBA" id="ARBA00022898"/>
    </source>
</evidence>
<dbReference type="GO" id="GO:0030170">
    <property type="term" value="F:pyridoxal phosphate binding"/>
    <property type="evidence" value="ECO:0007669"/>
    <property type="project" value="InterPro"/>
</dbReference>
<dbReference type="InterPro" id="IPR015422">
    <property type="entry name" value="PyrdxlP-dep_Trfase_small"/>
</dbReference>
<gene>
    <name evidence="5" type="ORF">DLJ53_29980</name>
</gene>